<dbReference type="InterPro" id="IPR018988">
    <property type="entry name" value="DUF2000"/>
</dbReference>
<dbReference type="SUPFAM" id="SSF102462">
    <property type="entry name" value="Peptidyl-tRNA hydrolase II"/>
    <property type="match status" value="1"/>
</dbReference>
<dbReference type="STRING" id="553973.CLOHYLEM_06359"/>
<accession>C0C2Q3</accession>
<dbReference type="EMBL" id="ABYI02000023">
    <property type="protein sequence ID" value="EEG73677.1"/>
    <property type="molecule type" value="Genomic_DNA"/>
</dbReference>
<dbReference type="HOGENOM" id="CLU_121942_2_0_9"/>
<dbReference type="PIRSF" id="PIRSF033736">
    <property type="entry name" value="UCP033763"/>
    <property type="match status" value="1"/>
</dbReference>
<reference evidence="1" key="1">
    <citation type="submission" date="2009-02" db="EMBL/GenBank/DDBJ databases">
        <authorList>
            <person name="Fulton L."/>
            <person name="Clifton S."/>
            <person name="Fulton B."/>
            <person name="Xu J."/>
            <person name="Minx P."/>
            <person name="Pepin K.H."/>
            <person name="Johnson M."/>
            <person name="Bhonagiri V."/>
            <person name="Nash W.E."/>
            <person name="Mardis E.R."/>
            <person name="Wilson R.K."/>
        </authorList>
    </citation>
    <scope>NUCLEOTIDE SEQUENCE [LARGE SCALE GENOMIC DNA]</scope>
    <source>
        <strain evidence="1">DSM 15053</strain>
    </source>
</reference>
<proteinExistence type="predicted"/>
<dbReference type="eggNOG" id="COG4954">
    <property type="taxonomic scope" value="Bacteria"/>
</dbReference>
<organism evidence="1 2">
    <name type="scientific">[Clostridium] hylemonae DSM 15053</name>
    <dbReference type="NCBI Taxonomy" id="553973"/>
    <lineage>
        <taxon>Bacteria</taxon>
        <taxon>Bacillati</taxon>
        <taxon>Bacillota</taxon>
        <taxon>Clostridia</taxon>
        <taxon>Lachnospirales</taxon>
        <taxon>Lachnospiraceae</taxon>
    </lineage>
</organism>
<evidence type="ECO:0008006" key="3">
    <source>
        <dbReference type="Google" id="ProtNLM"/>
    </source>
</evidence>
<name>C0C2Q3_9FIRM</name>
<dbReference type="Pfam" id="PF09391">
    <property type="entry name" value="DUF2000"/>
    <property type="match status" value="1"/>
</dbReference>
<evidence type="ECO:0000313" key="1">
    <source>
        <dbReference type="EMBL" id="EEG73677.1"/>
    </source>
</evidence>
<dbReference type="InterPro" id="IPR017021">
    <property type="entry name" value="UCP033763"/>
</dbReference>
<keyword evidence="2" id="KW-1185">Reference proteome</keyword>
<dbReference type="InterPro" id="IPR023476">
    <property type="entry name" value="Pep_tRNA_hydro_II_dom_sf"/>
</dbReference>
<dbReference type="Proteomes" id="UP000004893">
    <property type="component" value="Unassembled WGS sequence"/>
</dbReference>
<dbReference type="AlphaFoldDB" id="C0C2Q3"/>
<gene>
    <name evidence="1" type="ORF">CLOHYLEM_06359</name>
</gene>
<sequence>MSVISYKNLSADSIKIKSNDNSSKERKETMELQDQKCVMVIDEALPAGIAANTAGIMGITLGKHIPEAVGPDVTDKNGRAHLGIIAVPVPILKASREKIKEIREQLYAPEFSDLTVVDFSDVAQSCNVYDEFIQKAADSDEFIYYGIGICGRKKAVNKLTGNLPLLR</sequence>
<reference evidence="1" key="2">
    <citation type="submission" date="2013-06" db="EMBL/GenBank/DDBJ databases">
        <title>Draft genome sequence of Clostridium hylemonae (DSM 15053).</title>
        <authorList>
            <person name="Sudarsanam P."/>
            <person name="Ley R."/>
            <person name="Guruge J."/>
            <person name="Turnbaugh P.J."/>
            <person name="Mahowald M."/>
            <person name="Liep D."/>
            <person name="Gordon J."/>
        </authorList>
    </citation>
    <scope>NUCLEOTIDE SEQUENCE</scope>
    <source>
        <strain evidence="1">DSM 15053</strain>
    </source>
</reference>
<protein>
    <recommendedName>
        <fullName evidence="3">DUF2000 domain-containing protein</fullName>
    </recommendedName>
</protein>
<dbReference type="Gene3D" id="3.40.1490.10">
    <property type="entry name" value="Bit1"/>
    <property type="match status" value="1"/>
</dbReference>
<evidence type="ECO:0000313" key="2">
    <source>
        <dbReference type="Proteomes" id="UP000004893"/>
    </source>
</evidence>
<comment type="caution">
    <text evidence="1">The sequence shown here is derived from an EMBL/GenBank/DDBJ whole genome shotgun (WGS) entry which is preliminary data.</text>
</comment>